<accession>X1V616</accession>
<proteinExistence type="predicted"/>
<sequence length="261" mass="29845">GEADCPNASEFREDIPNMMTAAADRNGKSCFFDKICGWKKTSQSTFRLRSEDCDMKITKNIYQKYAKTFEPGQVLFKEGEHGDVMFIIIQGEVEIRKRTSAKTFKTLITFHEGDIFGEMALIEKKPRSATAIALKPCRMLVMNEALLDTMIENNPDFAKKMIRILSERIRKANLIIQNMAGTNRQNQIFSGLKQYAQEKGTSTFKGHRVRLSEFLEWARNRLGITEKEISQTIADLLKRKIVTSSALGKEEIIVNLSRQLY</sequence>
<feature type="non-terminal residue" evidence="2">
    <location>
        <position position="1"/>
    </location>
</feature>
<evidence type="ECO:0000313" key="2">
    <source>
        <dbReference type="EMBL" id="GAJ00090.1"/>
    </source>
</evidence>
<dbReference type="InterPro" id="IPR000595">
    <property type="entry name" value="cNMP-bd_dom"/>
</dbReference>
<dbReference type="GO" id="GO:0003700">
    <property type="term" value="F:DNA-binding transcription factor activity"/>
    <property type="evidence" value="ECO:0007669"/>
    <property type="project" value="TreeGrafter"/>
</dbReference>
<dbReference type="Pfam" id="PF00027">
    <property type="entry name" value="cNMP_binding"/>
    <property type="match status" value="1"/>
</dbReference>
<dbReference type="CDD" id="cd00038">
    <property type="entry name" value="CAP_ED"/>
    <property type="match status" value="1"/>
</dbReference>
<dbReference type="InterPro" id="IPR014710">
    <property type="entry name" value="RmlC-like_jellyroll"/>
</dbReference>
<dbReference type="AlphaFoldDB" id="X1V616"/>
<dbReference type="SUPFAM" id="SSF51206">
    <property type="entry name" value="cAMP-binding domain-like"/>
    <property type="match status" value="1"/>
</dbReference>
<dbReference type="Gene3D" id="2.60.120.10">
    <property type="entry name" value="Jelly Rolls"/>
    <property type="match status" value="1"/>
</dbReference>
<dbReference type="PROSITE" id="PS50042">
    <property type="entry name" value="CNMP_BINDING_3"/>
    <property type="match status" value="1"/>
</dbReference>
<dbReference type="PANTHER" id="PTHR24567:SF74">
    <property type="entry name" value="HTH-TYPE TRANSCRIPTIONAL REGULATOR ARCR"/>
    <property type="match status" value="1"/>
</dbReference>
<comment type="caution">
    <text evidence="2">The sequence shown here is derived from an EMBL/GenBank/DDBJ whole genome shotgun (WGS) entry which is preliminary data.</text>
</comment>
<protein>
    <recommendedName>
        <fullName evidence="1">Cyclic nucleotide-binding domain-containing protein</fullName>
    </recommendedName>
</protein>
<dbReference type="PANTHER" id="PTHR24567">
    <property type="entry name" value="CRP FAMILY TRANSCRIPTIONAL REGULATORY PROTEIN"/>
    <property type="match status" value="1"/>
</dbReference>
<dbReference type="InterPro" id="IPR018490">
    <property type="entry name" value="cNMP-bd_dom_sf"/>
</dbReference>
<dbReference type="InterPro" id="IPR050397">
    <property type="entry name" value="Env_Response_Regulators"/>
</dbReference>
<name>X1V616_9ZZZZ</name>
<dbReference type="PROSITE" id="PS00889">
    <property type="entry name" value="CNMP_BINDING_2"/>
    <property type="match status" value="1"/>
</dbReference>
<dbReference type="PRINTS" id="PR00103">
    <property type="entry name" value="CAMPKINASE"/>
</dbReference>
<feature type="domain" description="Cyclic nucleotide-binding" evidence="1">
    <location>
        <begin position="45"/>
        <end position="168"/>
    </location>
</feature>
<dbReference type="EMBL" id="BARW01015892">
    <property type="protein sequence ID" value="GAJ00090.1"/>
    <property type="molecule type" value="Genomic_DNA"/>
</dbReference>
<organism evidence="2">
    <name type="scientific">marine sediment metagenome</name>
    <dbReference type="NCBI Taxonomy" id="412755"/>
    <lineage>
        <taxon>unclassified sequences</taxon>
        <taxon>metagenomes</taxon>
        <taxon>ecological metagenomes</taxon>
    </lineage>
</organism>
<dbReference type="GO" id="GO:0005829">
    <property type="term" value="C:cytosol"/>
    <property type="evidence" value="ECO:0007669"/>
    <property type="project" value="TreeGrafter"/>
</dbReference>
<dbReference type="SMART" id="SM00100">
    <property type="entry name" value="cNMP"/>
    <property type="match status" value="1"/>
</dbReference>
<gene>
    <name evidence="2" type="ORF">S12H4_27794</name>
</gene>
<dbReference type="InterPro" id="IPR018488">
    <property type="entry name" value="cNMP-bd_CS"/>
</dbReference>
<reference evidence="2" key="1">
    <citation type="journal article" date="2014" name="Front. Microbiol.">
        <title>High frequency of phylogenetically diverse reductive dehalogenase-homologous genes in deep subseafloor sedimentary metagenomes.</title>
        <authorList>
            <person name="Kawai M."/>
            <person name="Futagami T."/>
            <person name="Toyoda A."/>
            <person name="Takaki Y."/>
            <person name="Nishi S."/>
            <person name="Hori S."/>
            <person name="Arai W."/>
            <person name="Tsubouchi T."/>
            <person name="Morono Y."/>
            <person name="Uchiyama I."/>
            <person name="Ito T."/>
            <person name="Fujiyama A."/>
            <person name="Inagaki F."/>
            <person name="Takami H."/>
        </authorList>
    </citation>
    <scope>NUCLEOTIDE SEQUENCE</scope>
    <source>
        <strain evidence="2">Expedition CK06-06</strain>
    </source>
</reference>
<evidence type="ECO:0000259" key="1">
    <source>
        <dbReference type="PROSITE" id="PS50042"/>
    </source>
</evidence>